<organism evidence="1 2">
    <name type="scientific">Marvinbryantia formatexigens DSM 14469</name>
    <dbReference type="NCBI Taxonomy" id="478749"/>
    <lineage>
        <taxon>Bacteria</taxon>
        <taxon>Bacillati</taxon>
        <taxon>Bacillota</taxon>
        <taxon>Clostridia</taxon>
        <taxon>Lachnospirales</taxon>
        <taxon>Lachnospiraceae</taxon>
        <taxon>Marvinbryantia</taxon>
    </lineage>
</organism>
<name>C6L9Z8_9FIRM</name>
<evidence type="ECO:0000313" key="1">
    <source>
        <dbReference type="EMBL" id="EET62405.1"/>
    </source>
</evidence>
<protein>
    <submittedName>
        <fullName evidence="1">Uncharacterized protein</fullName>
    </submittedName>
</protein>
<dbReference type="EMBL" id="ACCL02000002">
    <property type="protein sequence ID" value="EET62405.1"/>
    <property type="molecule type" value="Genomic_DNA"/>
</dbReference>
<comment type="caution">
    <text evidence="1">The sequence shown here is derived from an EMBL/GenBank/DDBJ whole genome shotgun (WGS) entry which is preliminary data.</text>
</comment>
<dbReference type="Proteomes" id="UP000005561">
    <property type="component" value="Unassembled WGS sequence"/>
</dbReference>
<dbReference type="AlphaFoldDB" id="C6L9Z8"/>
<accession>C6L9Z8</accession>
<proteinExistence type="predicted"/>
<reference evidence="1" key="1">
    <citation type="submission" date="2009-07" db="EMBL/GenBank/DDBJ databases">
        <authorList>
            <person name="Weinstock G."/>
            <person name="Sodergren E."/>
            <person name="Clifton S."/>
            <person name="Fulton L."/>
            <person name="Fulton B."/>
            <person name="Courtney L."/>
            <person name="Fronick C."/>
            <person name="Harrison M."/>
            <person name="Strong C."/>
            <person name="Farmer C."/>
            <person name="Delahaunty K."/>
            <person name="Markovic C."/>
            <person name="Hall O."/>
            <person name="Minx P."/>
            <person name="Tomlinson C."/>
            <person name="Mitreva M."/>
            <person name="Nelson J."/>
            <person name="Hou S."/>
            <person name="Wollam A."/>
            <person name="Pepin K.H."/>
            <person name="Johnson M."/>
            <person name="Bhonagiri V."/>
            <person name="Nash W.E."/>
            <person name="Warren W."/>
            <person name="Chinwalla A."/>
            <person name="Mardis E.R."/>
            <person name="Wilson R.K."/>
        </authorList>
    </citation>
    <scope>NUCLEOTIDE SEQUENCE [LARGE SCALE GENOMIC DNA]</scope>
    <source>
        <strain evidence="1">DSM 14469</strain>
    </source>
</reference>
<gene>
    <name evidence="1" type="ORF">BRYFOR_05440</name>
</gene>
<evidence type="ECO:0000313" key="2">
    <source>
        <dbReference type="Proteomes" id="UP000005561"/>
    </source>
</evidence>
<sequence>MDGRNRSPPEPADIYQKQGLRRKYITGNRLRAITGAQCV</sequence>
<keyword evidence="2" id="KW-1185">Reference proteome</keyword>